<dbReference type="GO" id="GO:0050661">
    <property type="term" value="F:NADP binding"/>
    <property type="evidence" value="ECO:0007669"/>
    <property type="project" value="TreeGrafter"/>
</dbReference>
<dbReference type="EC" id="1.1.1.169" evidence="3 9"/>
<keyword evidence="13" id="KW-1185">Reference proteome</keyword>
<comment type="function">
    <text evidence="9">Catalyzes the NADPH-dependent reduction of ketopantoate into pantoic acid.</text>
</comment>
<dbReference type="InterPro" id="IPR013332">
    <property type="entry name" value="KPR_N"/>
</dbReference>
<feature type="domain" description="Ketopantoate reductase N-terminal" evidence="10">
    <location>
        <begin position="27"/>
        <end position="174"/>
    </location>
</feature>
<dbReference type="InterPro" id="IPR050838">
    <property type="entry name" value="Ketopantoate_reductase"/>
</dbReference>
<dbReference type="InterPro" id="IPR036291">
    <property type="entry name" value="NAD(P)-bd_dom_sf"/>
</dbReference>
<comment type="similarity">
    <text evidence="2 9">Belongs to the ketopantoate reductase family.</text>
</comment>
<keyword evidence="6 9" id="KW-0560">Oxidoreductase</keyword>
<dbReference type="Gene3D" id="3.40.50.720">
    <property type="entry name" value="NAD(P)-binding Rossmann-like Domain"/>
    <property type="match status" value="1"/>
</dbReference>
<evidence type="ECO:0000256" key="2">
    <source>
        <dbReference type="ARBA" id="ARBA00007870"/>
    </source>
</evidence>
<dbReference type="Proteomes" id="UP000093080">
    <property type="component" value="Unassembled WGS sequence"/>
</dbReference>
<evidence type="ECO:0000256" key="9">
    <source>
        <dbReference type="RuleBase" id="RU362068"/>
    </source>
</evidence>
<dbReference type="RefSeq" id="WP_067620632.1">
    <property type="nucleotide sequence ID" value="NZ_MAGO01000016.1"/>
</dbReference>
<dbReference type="Pfam" id="PF02558">
    <property type="entry name" value="ApbA"/>
    <property type="match status" value="1"/>
</dbReference>
<gene>
    <name evidence="12" type="ORF">DBT_2353</name>
</gene>
<evidence type="ECO:0000256" key="4">
    <source>
        <dbReference type="ARBA" id="ARBA00019465"/>
    </source>
</evidence>
<dbReference type="AlphaFoldDB" id="A0A1B9F376"/>
<name>A0A1B9F376_9BACT</name>
<evidence type="ECO:0000256" key="3">
    <source>
        <dbReference type="ARBA" id="ARBA00013014"/>
    </source>
</evidence>
<accession>A0A1B9F376</accession>
<evidence type="ECO:0000256" key="6">
    <source>
        <dbReference type="ARBA" id="ARBA00023002"/>
    </source>
</evidence>
<dbReference type="InterPro" id="IPR013328">
    <property type="entry name" value="6PGD_dom2"/>
</dbReference>
<reference evidence="12 13" key="1">
    <citation type="submission" date="2016-06" db="EMBL/GenBank/DDBJ databases">
        <title>Respiratory ammonification of nitrate coupled to the oxidation of elemental sulfur in deep-sea autotrophic thermophilic bacteria.</title>
        <authorList>
            <person name="Slobodkina G.B."/>
            <person name="Mardanov A.V."/>
            <person name="Ravin N.V."/>
            <person name="Frolova A.A."/>
            <person name="Viryasiv M.B."/>
            <person name="Chernyh N.A."/>
            <person name="Bonch-Osmolovskaya E.A."/>
            <person name="Slobodkin A.I."/>
        </authorList>
    </citation>
    <scope>NUCLEOTIDE SEQUENCE [LARGE SCALE GENOMIC DNA]</scope>
    <source>
        <strain evidence="12 13">S69</strain>
    </source>
</reference>
<dbReference type="SUPFAM" id="SSF48179">
    <property type="entry name" value="6-phosphogluconate dehydrogenase C-terminal domain-like"/>
    <property type="match status" value="1"/>
</dbReference>
<dbReference type="PATRIC" id="fig|1156395.6.peg.2387"/>
<evidence type="ECO:0000256" key="5">
    <source>
        <dbReference type="ARBA" id="ARBA00022857"/>
    </source>
</evidence>
<evidence type="ECO:0000259" key="11">
    <source>
        <dbReference type="Pfam" id="PF08546"/>
    </source>
</evidence>
<dbReference type="InterPro" id="IPR013752">
    <property type="entry name" value="KPA_reductase"/>
</dbReference>
<protein>
    <recommendedName>
        <fullName evidence="4 9">2-dehydropantoate 2-reductase</fullName>
        <ecNumber evidence="3 9">1.1.1.169</ecNumber>
    </recommendedName>
    <alternativeName>
        <fullName evidence="7 9">Ketopantoate reductase</fullName>
    </alternativeName>
</protein>
<comment type="pathway">
    <text evidence="1 9">Cofactor biosynthesis; (R)-pantothenate biosynthesis; (R)-pantoate from 3-methyl-2-oxobutanoate: step 2/2.</text>
</comment>
<dbReference type="PANTHER" id="PTHR43765:SF2">
    <property type="entry name" value="2-DEHYDROPANTOATE 2-REDUCTASE"/>
    <property type="match status" value="1"/>
</dbReference>
<evidence type="ECO:0000259" key="10">
    <source>
        <dbReference type="Pfam" id="PF02558"/>
    </source>
</evidence>
<feature type="domain" description="Ketopantoate reductase C-terminal" evidence="11">
    <location>
        <begin position="204"/>
        <end position="329"/>
    </location>
</feature>
<dbReference type="Pfam" id="PF08546">
    <property type="entry name" value="ApbA_C"/>
    <property type="match status" value="1"/>
</dbReference>
<dbReference type="SUPFAM" id="SSF51735">
    <property type="entry name" value="NAD(P)-binding Rossmann-fold domains"/>
    <property type="match status" value="1"/>
</dbReference>
<evidence type="ECO:0000313" key="13">
    <source>
        <dbReference type="Proteomes" id="UP000093080"/>
    </source>
</evidence>
<proteinExistence type="inferred from homology"/>
<comment type="catalytic activity">
    <reaction evidence="8 9">
        <text>(R)-pantoate + NADP(+) = 2-dehydropantoate + NADPH + H(+)</text>
        <dbReference type="Rhea" id="RHEA:16233"/>
        <dbReference type="ChEBI" id="CHEBI:11561"/>
        <dbReference type="ChEBI" id="CHEBI:15378"/>
        <dbReference type="ChEBI" id="CHEBI:15980"/>
        <dbReference type="ChEBI" id="CHEBI:57783"/>
        <dbReference type="ChEBI" id="CHEBI:58349"/>
        <dbReference type="EC" id="1.1.1.169"/>
    </reaction>
</comment>
<sequence length="331" mass="36163">MEYIELESSTKHIGKCQDIMKKNAKFVVIGPGAMGLLISAYLCRDGNSVAILDHKPKRALALNEVGVEVEEANGHVWRARPFVTTDPQELDVPDFVILCTKAYSLTKVLEDIKQFINETTVIVSIQNGIGHWEKILSSIEENPLLLCSTAQGATLLGEAKVFHAGTGLSLIGPARKGDLRELEASDELKTIFEAAGLEAQSVPDIYPIVWRKLLINCAINPLTALTRRKNGELLSDKGLVKIQMEIVKEVLDVARAQGIELGLSQEEALTLVHDVCKKTAKNTSSMLQDLIFGRPTEIDFINGAVVTLGEKLNVNTPVNFLLTSLVRGLKG</sequence>
<dbReference type="GO" id="GO:0015940">
    <property type="term" value="P:pantothenate biosynthetic process"/>
    <property type="evidence" value="ECO:0007669"/>
    <property type="project" value="UniProtKB-UniPathway"/>
</dbReference>
<keyword evidence="9" id="KW-0566">Pantothenate biosynthesis</keyword>
<dbReference type="GO" id="GO:0008677">
    <property type="term" value="F:2-dehydropantoate 2-reductase activity"/>
    <property type="evidence" value="ECO:0007669"/>
    <property type="project" value="UniProtKB-EC"/>
</dbReference>
<dbReference type="FunFam" id="1.10.1040.10:FF:000017">
    <property type="entry name" value="2-dehydropantoate 2-reductase"/>
    <property type="match status" value="1"/>
</dbReference>
<dbReference type="GO" id="GO:0005737">
    <property type="term" value="C:cytoplasm"/>
    <property type="evidence" value="ECO:0007669"/>
    <property type="project" value="TreeGrafter"/>
</dbReference>
<dbReference type="STRING" id="1156395.DBT_2353"/>
<evidence type="ECO:0000256" key="8">
    <source>
        <dbReference type="ARBA" id="ARBA00048793"/>
    </source>
</evidence>
<dbReference type="OrthoDB" id="5333395at2"/>
<evidence type="ECO:0000313" key="12">
    <source>
        <dbReference type="EMBL" id="OCC14211.1"/>
    </source>
</evidence>
<dbReference type="EMBL" id="MAGO01000016">
    <property type="protein sequence ID" value="OCC14211.1"/>
    <property type="molecule type" value="Genomic_DNA"/>
</dbReference>
<comment type="caution">
    <text evidence="12">The sequence shown here is derived from an EMBL/GenBank/DDBJ whole genome shotgun (WGS) entry which is preliminary data.</text>
</comment>
<evidence type="ECO:0000256" key="7">
    <source>
        <dbReference type="ARBA" id="ARBA00032024"/>
    </source>
</evidence>
<evidence type="ECO:0000256" key="1">
    <source>
        <dbReference type="ARBA" id="ARBA00004994"/>
    </source>
</evidence>
<dbReference type="UniPathway" id="UPA00028">
    <property type="reaction ID" value="UER00004"/>
</dbReference>
<keyword evidence="5 9" id="KW-0521">NADP</keyword>
<dbReference type="InterPro" id="IPR003710">
    <property type="entry name" value="ApbA"/>
</dbReference>
<organism evidence="12 13">
    <name type="scientific">Dissulfuribacter thermophilus</name>
    <dbReference type="NCBI Taxonomy" id="1156395"/>
    <lineage>
        <taxon>Bacteria</taxon>
        <taxon>Pseudomonadati</taxon>
        <taxon>Thermodesulfobacteriota</taxon>
        <taxon>Dissulfuribacteria</taxon>
        <taxon>Dissulfuribacterales</taxon>
        <taxon>Dissulfuribacteraceae</taxon>
        <taxon>Dissulfuribacter</taxon>
    </lineage>
</organism>
<dbReference type="NCBIfam" id="TIGR00745">
    <property type="entry name" value="apbA_panE"/>
    <property type="match status" value="1"/>
</dbReference>
<dbReference type="InterPro" id="IPR008927">
    <property type="entry name" value="6-PGluconate_DH-like_C_sf"/>
</dbReference>
<dbReference type="Gene3D" id="1.10.1040.10">
    <property type="entry name" value="N-(1-d-carboxylethyl)-l-norvaline Dehydrogenase, domain 2"/>
    <property type="match status" value="1"/>
</dbReference>
<dbReference type="PANTHER" id="PTHR43765">
    <property type="entry name" value="2-DEHYDROPANTOATE 2-REDUCTASE-RELATED"/>
    <property type="match status" value="1"/>
</dbReference>